<keyword evidence="1 4" id="KW-0732">Signal</keyword>
<evidence type="ECO:0000259" key="5">
    <source>
        <dbReference type="PROSITE" id="PS50835"/>
    </source>
</evidence>
<dbReference type="STRING" id="8154.ENSACLP00000041076"/>
<feature type="transmembrane region" description="Helical" evidence="3">
    <location>
        <begin position="562"/>
        <end position="583"/>
    </location>
</feature>
<reference evidence="6" key="1">
    <citation type="submission" date="2025-08" db="UniProtKB">
        <authorList>
            <consortium name="Ensembl"/>
        </authorList>
    </citation>
    <scope>IDENTIFICATION</scope>
</reference>
<reference evidence="6" key="2">
    <citation type="submission" date="2025-09" db="UniProtKB">
        <authorList>
            <consortium name="Ensembl"/>
        </authorList>
    </citation>
    <scope>IDENTIFICATION</scope>
</reference>
<dbReference type="AlphaFoldDB" id="A0A3P8RJD8"/>
<dbReference type="GeneTree" id="ENSGT00940000162700"/>
<keyword evidence="7" id="KW-1185">Reference proteome</keyword>
<dbReference type="SUPFAM" id="SSF48726">
    <property type="entry name" value="Immunoglobulin"/>
    <property type="match status" value="6"/>
</dbReference>
<dbReference type="GO" id="GO:0004888">
    <property type="term" value="F:transmembrane signaling receptor activity"/>
    <property type="evidence" value="ECO:0007669"/>
    <property type="project" value="TreeGrafter"/>
</dbReference>
<evidence type="ECO:0000313" key="6">
    <source>
        <dbReference type="Ensembl" id="ENSACLP00000041076.2"/>
    </source>
</evidence>
<protein>
    <recommendedName>
        <fullName evidence="5">Ig-like domain-containing protein</fullName>
    </recommendedName>
</protein>
<dbReference type="Pfam" id="PF13895">
    <property type="entry name" value="Ig_2"/>
    <property type="match status" value="4"/>
</dbReference>
<evidence type="ECO:0000256" key="1">
    <source>
        <dbReference type="ARBA" id="ARBA00022729"/>
    </source>
</evidence>
<dbReference type="InterPro" id="IPR050488">
    <property type="entry name" value="Ig_Fc_receptor"/>
</dbReference>
<dbReference type="GO" id="GO:0009897">
    <property type="term" value="C:external side of plasma membrane"/>
    <property type="evidence" value="ECO:0007669"/>
    <property type="project" value="TreeGrafter"/>
</dbReference>
<dbReference type="Proteomes" id="UP000265100">
    <property type="component" value="Unplaced"/>
</dbReference>
<evidence type="ECO:0000256" key="2">
    <source>
        <dbReference type="ARBA" id="ARBA00023157"/>
    </source>
</evidence>
<dbReference type="SMART" id="SM00409">
    <property type="entry name" value="IG"/>
    <property type="match status" value="6"/>
</dbReference>
<dbReference type="SMART" id="SM00408">
    <property type="entry name" value="IGc2"/>
    <property type="match status" value="5"/>
</dbReference>
<dbReference type="Gene3D" id="2.60.40.10">
    <property type="entry name" value="Immunoglobulins"/>
    <property type="match status" value="6"/>
</dbReference>
<dbReference type="Pfam" id="PF13927">
    <property type="entry name" value="Ig_3"/>
    <property type="match status" value="1"/>
</dbReference>
<dbReference type="PANTHER" id="PTHR11481:SF64">
    <property type="entry name" value="FC RECEPTOR-LIKE PROTEIN 4"/>
    <property type="match status" value="1"/>
</dbReference>
<dbReference type="Bgee" id="ENSACLG00000027665">
    <property type="expression patterns" value="Expressed in spleen and 2 other cell types or tissues"/>
</dbReference>
<keyword evidence="3" id="KW-0812">Transmembrane</keyword>
<keyword evidence="3" id="KW-1133">Transmembrane helix</keyword>
<feature type="domain" description="Ig-like" evidence="5">
    <location>
        <begin position="108"/>
        <end position="192"/>
    </location>
</feature>
<dbReference type="GO" id="GO:0006955">
    <property type="term" value="P:immune response"/>
    <property type="evidence" value="ECO:0007669"/>
    <property type="project" value="TreeGrafter"/>
</dbReference>
<dbReference type="Ensembl" id="ENSACLT00000042040.2">
    <property type="protein sequence ID" value="ENSACLP00000041076.2"/>
    <property type="gene ID" value="ENSACLG00000039685.1"/>
</dbReference>
<dbReference type="GO" id="GO:0007166">
    <property type="term" value="P:cell surface receptor signaling pathway"/>
    <property type="evidence" value="ECO:0007669"/>
    <property type="project" value="TreeGrafter"/>
</dbReference>
<dbReference type="OMA" id="KCAVQHP"/>
<proteinExistence type="predicted"/>
<keyword evidence="3" id="KW-0472">Membrane</keyword>
<evidence type="ECO:0000256" key="3">
    <source>
        <dbReference type="SAM" id="Phobius"/>
    </source>
</evidence>
<organism evidence="6 7">
    <name type="scientific">Astatotilapia calliptera</name>
    <name type="common">Eastern happy</name>
    <name type="synonym">Chromis callipterus</name>
    <dbReference type="NCBI Taxonomy" id="8154"/>
    <lineage>
        <taxon>Eukaryota</taxon>
        <taxon>Metazoa</taxon>
        <taxon>Chordata</taxon>
        <taxon>Craniata</taxon>
        <taxon>Vertebrata</taxon>
        <taxon>Euteleostomi</taxon>
        <taxon>Actinopterygii</taxon>
        <taxon>Neopterygii</taxon>
        <taxon>Teleostei</taxon>
        <taxon>Neoteleostei</taxon>
        <taxon>Acanthomorphata</taxon>
        <taxon>Ovalentaria</taxon>
        <taxon>Cichlomorphae</taxon>
        <taxon>Cichliformes</taxon>
        <taxon>Cichlidae</taxon>
        <taxon>African cichlids</taxon>
        <taxon>Pseudocrenilabrinae</taxon>
        <taxon>Haplochromini</taxon>
        <taxon>Astatotilapia</taxon>
    </lineage>
</organism>
<name>A0A3P8RJD8_ASTCA</name>
<feature type="domain" description="Ig-like" evidence="5">
    <location>
        <begin position="472"/>
        <end position="553"/>
    </location>
</feature>
<dbReference type="PANTHER" id="PTHR11481">
    <property type="entry name" value="IMMUNOGLOBULIN FC RECEPTOR"/>
    <property type="match status" value="1"/>
</dbReference>
<evidence type="ECO:0000256" key="4">
    <source>
        <dbReference type="SAM" id="SignalP"/>
    </source>
</evidence>
<feature type="domain" description="Ig-like" evidence="5">
    <location>
        <begin position="33"/>
        <end position="103"/>
    </location>
</feature>
<feature type="domain" description="Ig-like" evidence="5">
    <location>
        <begin position="195"/>
        <end position="287"/>
    </location>
</feature>
<dbReference type="InterPro" id="IPR003599">
    <property type="entry name" value="Ig_sub"/>
</dbReference>
<dbReference type="InterPro" id="IPR007110">
    <property type="entry name" value="Ig-like_dom"/>
</dbReference>
<evidence type="ECO:0000313" key="7">
    <source>
        <dbReference type="Proteomes" id="UP000265100"/>
    </source>
</evidence>
<dbReference type="InterPro" id="IPR013783">
    <property type="entry name" value="Ig-like_fold"/>
</dbReference>
<feature type="domain" description="Ig-like" evidence="5">
    <location>
        <begin position="292"/>
        <end position="376"/>
    </location>
</feature>
<dbReference type="InterPro" id="IPR036179">
    <property type="entry name" value="Ig-like_dom_sf"/>
</dbReference>
<accession>A0A3P8RJD8</accession>
<dbReference type="InterPro" id="IPR003598">
    <property type="entry name" value="Ig_sub2"/>
</dbReference>
<feature type="signal peptide" evidence="4">
    <location>
        <begin position="1"/>
        <end position="19"/>
    </location>
</feature>
<keyword evidence="2" id="KW-1015">Disulfide bond</keyword>
<sequence length="596" mass="66516">MIFFSLIFVFICLLGKVMAAVKLQHSWSQIFTGETITLRCEIQGGEGKVWKYEWTAPNTNSPPTSSEYRISRVSVSHSGDYRCRGSSDYLLTGWSDAFRLTVSFPSKPTVTLQPSWTQIYSGETVTVRCEIQGGEGAQWTYEWRAAKLNTPPTSNEYRIIRATESDSGGYSCRGRRDYFFSEWSDIITLTVSYKPKAKLRADNTAVPVGGSVTLTCSVNPSSSSGWKYYWYRDEKSSEALTTQDAVFHSNGQISVSQEGLYRCRGGRGNPVYYTEDSQSVRIGKTVTASNRPVVTLYPNWSEIYRGETITVRCEIHGGDTEWDYEWETNSMIKAPNQNEYRIISASSSNSGNYRCKGRMKSSQHETTEWSDSVTLTVSDNVHSAASLTVSPDRVQHFTSDSVSLTCEGNFTEWRVRKFSEDGRLYSDCRRMTGSTCNIHTSKSDTAVYWCESGSGEFSSAVNITVQNDGNGPILVSPVHPVTEGASVSLSCSLRTQKILSNVFFYHNDKLIENDPRGELKISAVSKSDEGFYKCQYSGRESAQSWMSVKVTVSGADSSSSPVWLTVRLVCGVSLIIILLLLLYRCTTTNSETFSFT</sequence>
<feature type="chain" id="PRO_5044244477" description="Ig-like domain-containing protein" evidence="4">
    <location>
        <begin position="20"/>
        <end position="596"/>
    </location>
</feature>
<dbReference type="PROSITE" id="PS50835">
    <property type="entry name" value="IG_LIKE"/>
    <property type="match status" value="5"/>
</dbReference>